<dbReference type="AlphaFoldDB" id="A0A3D9SWG3"/>
<gene>
    <name evidence="2" type="ORF">DFJ69_5820</name>
</gene>
<dbReference type="RefSeq" id="WP_116025459.1">
    <property type="nucleotide sequence ID" value="NZ_QTTT01000001.1"/>
</dbReference>
<protein>
    <recommendedName>
        <fullName evidence="1">DUF7736 domain-containing protein</fullName>
    </recommendedName>
</protein>
<dbReference type="EMBL" id="QTTT01000001">
    <property type="protein sequence ID" value="REF00290.1"/>
    <property type="molecule type" value="Genomic_DNA"/>
</dbReference>
<dbReference type="Proteomes" id="UP000256661">
    <property type="component" value="Unassembled WGS sequence"/>
</dbReference>
<name>A0A3D9SWG3_9ACTN</name>
<evidence type="ECO:0000313" key="2">
    <source>
        <dbReference type="EMBL" id="REF00290.1"/>
    </source>
</evidence>
<accession>A0A3D9SWG3</accession>
<comment type="caution">
    <text evidence="2">The sequence shown here is derived from an EMBL/GenBank/DDBJ whole genome shotgun (WGS) entry which is preliminary data.</text>
</comment>
<reference evidence="2 3" key="1">
    <citation type="submission" date="2018-08" db="EMBL/GenBank/DDBJ databases">
        <title>Sequencing the genomes of 1000 actinobacteria strains.</title>
        <authorList>
            <person name="Klenk H.-P."/>
        </authorList>
    </citation>
    <scope>NUCLEOTIDE SEQUENCE [LARGE SCALE GENOMIC DNA]</scope>
    <source>
        <strain evidence="2 3">DSM 43927</strain>
    </source>
</reference>
<keyword evidence="3" id="KW-1185">Reference proteome</keyword>
<sequence>MTTRDCDLYVVLALTHQLPVELSPYQDFLQWMTGERLAPIQMGRARDVCAPILVEQYPALATVPPIPDFGDDTAAMDAWCDQQRA</sequence>
<dbReference type="Pfam" id="PF24875">
    <property type="entry name" value="DUF7736"/>
    <property type="match status" value="1"/>
</dbReference>
<evidence type="ECO:0000313" key="3">
    <source>
        <dbReference type="Proteomes" id="UP000256661"/>
    </source>
</evidence>
<feature type="domain" description="DUF7736" evidence="1">
    <location>
        <begin position="7"/>
        <end position="62"/>
    </location>
</feature>
<evidence type="ECO:0000259" key="1">
    <source>
        <dbReference type="Pfam" id="PF24875"/>
    </source>
</evidence>
<dbReference type="InterPro" id="IPR056638">
    <property type="entry name" value="DUF7736"/>
</dbReference>
<proteinExistence type="predicted"/>
<dbReference type="OrthoDB" id="3483128at2"/>
<organism evidence="2 3">
    <name type="scientific">Thermomonospora umbrina</name>
    <dbReference type="NCBI Taxonomy" id="111806"/>
    <lineage>
        <taxon>Bacteria</taxon>
        <taxon>Bacillati</taxon>
        <taxon>Actinomycetota</taxon>
        <taxon>Actinomycetes</taxon>
        <taxon>Streptosporangiales</taxon>
        <taxon>Thermomonosporaceae</taxon>
        <taxon>Thermomonospora</taxon>
    </lineage>
</organism>